<keyword evidence="2" id="KW-0802">TPR repeat</keyword>
<accession>A0ABR2WSR1</accession>
<reference evidence="4 5" key="1">
    <citation type="submission" date="2023-04" db="EMBL/GenBank/DDBJ databases">
        <title>Genome of Basidiobolus ranarum AG-B5.</title>
        <authorList>
            <person name="Stajich J.E."/>
            <person name="Carter-House D."/>
            <person name="Gryganskyi A."/>
        </authorList>
    </citation>
    <scope>NUCLEOTIDE SEQUENCE [LARGE SCALE GENOMIC DNA]</scope>
    <source>
        <strain evidence="4 5">AG-B5</strain>
    </source>
</reference>
<evidence type="ECO:0000313" key="4">
    <source>
        <dbReference type="EMBL" id="KAK9764558.1"/>
    </source>
</evidence>
<evidence type="ECO:0000259" key="3">
    <source>
        <dbReference type="Pfam" id="PF10516"/>
    </source>
</evidence>
<keyword evidence="5" id="KW-1185">Reference proteome</keyword>
<evidence type="ECO:0000256" key="1">
    <source>
        <dbReference type="ARBA" id="ARBA00022737"/>
    </source>
</evidence>
<dbReference type="InterPro" id="IPR051730">
    <property type="entry name" value="NASP-like"/>
</dbReference>
<dbReference type="InterPro" id="IPR011990">
    <property type="entry name" value="TPR-like_helical_dom_sf"/>
</dbReference>
<keyword evidence="1" id="KW-0677">Repeat</keyword>
<evidence type="ECO:0000313" key="5">
    <source>
        <dbReference type="Proteomes" id="UP001479436"/>
    </source>
</evidence>
<dbReference type="SUPFAM" id="SSF48452">
    <property type="entry name" value="TPR-like"/>
    <property type="match status" value="1"/>
</dbReference>
<dbReference type="Proteomes" id="UP001479436">
    <property type="component" value="Unassembled WGS sequence"/>
</dbReference>
<comment type="caution">
    <text evidence="4">The sequence shown here is derived from an EMBL/GenBank/DDBJ whole genome shotgun (WGS) entry which is preliminary data.</text>
</comment>
<feature type="domain" description="Tetratricopeptide SHNi-TPR" evidence="3">
    <location>
        <begin position="179"/>
        <end position="210"/>
    </location>
</feature>
<dbReference type="PANTHER" id="PTHR15081">
    <property type="entry name" value="NUCLEAR AUTOANTIGENIC SPERM PROTEIN NASP -RELATED"/>
    <property type="match status" value="1"/>
</dbReference>
<dbReference type="PANTHER" id="PTHR15081:SF1">
    <property type="entry name" value="NUCLEAR AUTOANTIGENIC SPERM PROTEIN"/>
    <property type="match status" value="1"/>
</dbReference>
<sequence>MQSLPEPESSCEETCSSIAEIKEPTPATLAEGFQDAQYVENLFLEGRNAMLLLKYAEASHKFGEASEILAKHYGSSSPQCADGLFLYGQALFGSSIQRNNIVKSTIVYKTSPKNFQNLESNMQILDGSELGYESETEAELVSGINEEQSDDFENAWHNLDLAREIYQSIDTVDAKLKLAEVIMVLGDIAMESENYRQALIDYHESLSLKQLFLKPDNRTLAEAYPLHHQKPCYFFEANLIFLNSFALTIKWH</sequence>
<organism evidence="4 5">
    <name type="scientific">Basidiobolus ranarum</name>
    <dbReference type="NCBI Taxonomy" id="34480"/>
    <lineage>
        <taxon>Eukaryota</taxon>
        <taxon>Fungi</taxon>
        <taxon>Fungi incertae sedis</taxon>
        <taxon>Zoopagomycota</taxon>
        <taxon>Entomophthoromycotina</taxon>
        <taxon>Basidiobolomycetes</taxon>
        <taxon>Basidiobolales</taxon>
        <taxon>Basidiobolaceae</taxon>
        <taxon>Basidiobolus</taxon>
    </lineage>
</organism>
<proteinExistence type="predicted"/>
<name>A0ABR2WSR1_9FUNG</name>
<dbReference type="InterPro" id="IPR019544">
    <property type="entry name" value="Tetratricopeptide_SHNi-TPR_dom"/>
</dbReference>
<dbReference type="Pfam" id="PF10516">
    <property type="entry name" value="SHNi-TPR"/>
    <property type="match status" value="1"/>
</dbReference>
<evidence type="ECO:0000256" key="2">
    <source>
        <dbReference type="ARBA" id="ARBA00022803"/>
    </source>
</evidence>
<dbReference type="Gene3D" id="1.25.40.10">
    <property type="entry name" value="Tetratricopeptide repeat domain"/>
    <property type="match status" value="1"/>
</dbReference>
<gene>
    <name evidence="4" type="ORF">K7432_007838</name>
</gene>
<dbReference type="EMBL" id="JASJQH010000406">
    <property type="protein sequence ID" value="KAK9764558.1"/>
    <property type="molecule type" value="Genomic_DNA"/>
</dbReference>
<protein>
    <recommendedName>
        <fullName evidence="3">Tetratricopeptide SHNi-TPR domain-containing protein</fullName>
    </recommendedName>
</protein>